<dbReference type="Pfam" id="PF25273">
    <property type="entry name" value="DUF7869"/>
    <property type="match status" value="1"/>
</dbReference>
<name>A0ABM3JFR9_BACDO</name>
<gene>
    <name evidence="5" type="primary">LOC125777357</name>
</gene>
<protein>
    <submittedName>
        <fullName evidence="5">Uncharacterized protein LOC125777357</fullName>
    </submittedName>
</protein>
<evidence type="ECO:0000313" key="4">
    <source>
        <dbReference type="Proteomes" id="UP001652620"/>
    </source>
</evidence>
<dbReference type="InterPro" id="IPR057191">
    <property type="entry name" value="DUF7869"/>
</dbReference>
<keyword evidence="4" id="KW-1185">Reference proteome</keyword>
<reference evidence="5" key="1">
    <citation type="submission" date="2025-08" db="UniProtKB">
        <authorList>
            <consortium name="RefSeq"/>
        </authorList>
    </citation>
    <scope>IDENTIFICATION</scope>
    <source>
        <tissue evidence="5">Adult</tissue>
    </source>
</reference>
<dbReference type="PANTHER" id="PTHR10773:SF19">
    <property type="match status" value="1"/>
</dbReference>
<dbReference type="PANTHER" id="PTHR10773">
    <property type="entry name" value="DNA-DIRECTED RNA POLYMERASES I, II, AND III SUBUNIT RPABC2"/>
    <property type="match status" value="1"/>
</dbReference>
<evidence type="ECO:0000313" key="5">
    <source>
        <dbReference type="RefSeq" id="XP_049308072.1"/>
    </source>
</evidence>
<dbReference type="GeneID" id="125777357"/>
<feature type="coiled-coil region" evidence="1">
    <location>
        <begin position="99"/>
        <end position="126"/>
    </location>
</feature>
<proteinExistence type="predicted"/>
<feature type="domain" description="DUF7869" evidence="3">
    <location>
        <begin position="195"/>
        <end position="349"/>
    </location>
</feature>
<dbReference type="RefSeq" id="XP_049308072.1">
    <property type="nucleotide sequence ID" value="XM_049452115.1"/>
</dbReference>
<accession>A0ABM3JFR9</accession>
<feature type="region of interest" description="Disordered" evidence="2">
    <location>
        <begin position="1"/>
        <end position="23"/>
    </location>
</feature>
<keyword evidence="1" id="KW-0175">Coiled coil</keyword>
<sequence>MYKTQPEYGGVPPNDRRGCSAPSNKLTVEKHNEVLNFINSIPKYESHYSRRHTTKIYFQRGHNQASLYRLYKENISNPVSESKFQEIFKTLDIKFKKPLLDLCTQCETLKEKIKNTENIEEKAEITLQLKNHHDAADFAYDCKKRDKDLSRQDKSVKMFSFDLQQCLPTPYLKASMFFYKRPLWTFNLTIHIGATNKANCYIWLEAIAKRGANDIGSCIYKCLASLSNDVKHVILYSDSCTGQNRNSYICAMFAKALEDHPTIETIDHKFLVVGHTHLECDTVHAQIEKKKKKYTSVSIQHPHDWSNLIAATNKKYITQEMKQEEFYNFNALMKDKYTWRNNNTEGEKFEWKFVRWLRYVKKEPGLIRYKYSLGLDDPFKELNIKARRKIDQNYELAKSYTGPLPISANKKRDLLDMLPLVNPELHSFYRNLKVEGESVVEIDSDLDEIEENL</sequence>
<evidence type="ECO:0000256" key="1">
    <source>
        <dbReference type="SAM" id="Coils"/>
    </source>
</evidence>
<dbReference type="Proteomes" id="UP001652620">
    <property type="component" value="Chromosome 3"/>
</dbReference>
<evidence type="ECO:0000256" key="2">
    <source>
        <dbReference type="SAM" id="MobiDB-lite"/>
    </source>
</evidence>
<organism evidence="4 5">
    <name type="scientific">Bactrocera dorsalis</name>
    <name type="common">Oriental fruit fly</name>
    <name type="synonym">Dacus dorsalis</name>
    <dbReference type="NCBI Taxonomy" id="27457"/>
    <lineage>
        <taxon>Eukaryota</taxon>
        <taxon>Metazoa</taxon>
        <taxon>Ecdysozoa</taxon>
        <taxon>Arthropoda</taxon>
        <taxon>Hexapoda</taxon>
        <taxon>Insecta</taxon>
        <taxon>Pterygota</taxon>
        <taxon>Neoptera</taxon>
        <taxon>Endopterygota</taxon>
        <taxon>Diptera</taxon>
        <taxon>Brachycera</taxon>
        <taxon>Muscomorpha</taxon>
        <taxon>Tephritoidea</taxon>
        <taxon>Tephritidae</taxon>
        <taxon>Bactrocera</taxon>
        <taxon>Bactrocera</taxon>
    </lineage>
</organism>
<evidence type="ECO:0000259" key="3">
    <source>
        <dbReference type="Pfam" id="PF25273"/>
    </source>
</evidence>